<dbReference type="Pfam" id="PF01905">
    <property type="entry name" value="DevR"/>
    <property type="match status" value="1"/>
</dbReference>
<dbReference type="RefSeq" id="WP_315624278.1">
    <property type="nucleotide sequence ID" value="NZ_JAUHMF010000001.1"/>
</dbReference>
<keyword evidence="4" id="KW-1185">Reference proteome</keyword>
<evidence type="ECO:0000313" key="4">
    <source>
        <dbReference type="Proteomes" id="UP001254165"/>
    </source>
</evidence>
<keyword evidence="1" id="KW-0051">Antiviral defense</keyword>
<dbReference type="Proteomes" id="UP001254165">
    <property type="component" value="Unassembled WGS sequence"/>
</dbReference>
<proteinExistence type="predicted"/>
<evidence type="ECO:0000313" key="3">
    <source>
        <dbReference type="EMBL" id="MDT8897615.1"/>
    </source>
</evidence>
<comment type="function">
    <text evidence="2">CRISPR (clustered regularly interspaced short palindromic repeat) is an adaptive immune system that provides protection against mobile genetic elements (viruses, transposable elements and conjugative plasmids). CRISPR clusters contain spacers, sequences complementary to antecedent mobile elements, and target invading nucleic acids. CRISPR clusters are transcribed and processed into CRISPR RNA (crRNA).</text>
</comment>
<gene>
    <name evidence="3" type="primary">cas7i</name>
    <name evidence="3" type="ORF">QYE77_04995</name>
</gene>
<accession>A0ABU3NL91</accession>
<dbReference type="InterPro" id="IPR010154">
    <property type="entry name" value="CRISPR-assoc_Cas7/Cst2/DevR"/>
</dbReference>
<dbReference type="InterPro" id="IPR013414">
    <property type="entry name" value="Cas7/Cst2/DevR_sub_I-B/Tneap"/>
</dbReference>
<dbReference type="NCBIfam" id="TIGR01875">
    <property type="entry name" value="cas_MJ0381"/>
    <property type="match status" value="1"/>
</dbReference>
<dbReference type="EMBL" id="JAUHMF010000001">
    <property type="protein sequence ID" value="MDT8897615.1"/>
    <property type="molecule type" value="Genomic_DNA"/>
</dbReference>
<dbReference type="NCBIfam" id="TIGR02585">
    <property type="entry name" value="cas_Cst2_DevR"/>
    <property type="match status" value="2"/>
</dbReference>
<evidence type="ECO:0000256" key="1">
    <source>
        <dbReference type="ARBA" id="ARBA00023118"/>
    </source>
</evidence>
<comment type="caution">
    <text evidence="3">The sequence shown here is derived from an EMBL/GenBank/DDBJ whole genome shotgun (WGS) entry which is preliminary data.</text>
</comment>
<evidence type="ECO:0000256" key="2">
    <source>
        <dbReference type="ARBA" id="ARBA00025626"/>
    </source>
</evidence>
<reference evidence="3 4" key="1">
    <citation type="submission" date="2023-07" db="EMBL/GenBank/DDBJ databases">
        <title>Novel species of Thermanaerothrix with wide hydrolytic capabilities.</title>
        <authorList>
            <person name="Zayulina K.S."/>
            <person name="Podosokorskaya O.A."/>
            <person name="Elcheninov A.G."/>
        </authorList>
    </citation>
    <scope>NUCLEOTIDE SEQUENCE [LARGE SCALE GENOMIC DNA]</scope>
    <source>
        <strain evidence="3 4">4228-RoL</strain>
    </source>
</reference>
<sequence length="359" mass="39788">MSFITGLILIDAPASALNNLGNLPGSMTENVVGVKHIPTREGTYPYVSAQAFRYWLRTTLEQGNWGWKAAPVFREAKIAYTDANPILFWDDDLFGYMRAPSKKTEAANARESSGLVAEATPTADTVTRVSPFRVSTLVSIAPVRLVEDFGTMSRHEGDPVPHGHQFYRAALHGLFSLDLHAVGTFTYIQRTGYLNLDKERCELARKEGLEHLEQEKAYRLPLKERVARVRALLGGLAELSGGAKQTLHYTDVSPDILVLAVTRGGNHIFGHIIGAQGERPVLNLPALCEALDVNRDGLLSDVYVGWVRGYLDAEREKLETALGEGGVLSDWKGRIHLIHPREACQRLAQELEAHPDWMQ</sequence>
<name>A0ABU3NL91_9CHLR</name>
<organism evidence="3 4">
    <name type="scientific">Thermanaerothrix solaris</name>
    <dbReference type="NCBI Taxonomy" id="3058434"/>
    <lineage>
        <taxon>Bacteria</taxon>
        <taxon>Bacillati</taxon>
        <taxon>Chloroflexota</taxon>
        <taxon>Anaerolineae</taxon>
        <taxon>Anaerolineales</taxon>
        <taxon>Anaerolineaceae</taxon>
        <taxon>Thermanaerothrix</taxon>
    </lineage>
</organism>
<protein>
    <submittedName>
        <fullName evidence="3">Type I-B CRISPR-associated protein Cas7/Cst2/DevR</fullName>
    </submittedName>
</protein>